<name>A0A5C3FEX6_PSEA2</name>
<comment type="caution">
    <text evidence="1">The sequence shown here is derived from an EMBL/GenBank/DDBJ whole genome shotgun (WGS) entry which is preliminary data.</text>
</comment>
<dbReference type="Proteomes" id="UP000325008">
    <property type="component" value="Unassembled WGS sequence"/>
</dbReference>
<dbReference type="EMBL" id="OOIQ01000001">
    <property type="protein sequence ID" value="SPO42982.1"/>
    <property type="molecule type" value="Genomic_DNA"/>
</dbReference>
<dbReference type="AlphaFoldDB" id="A0A5C3FEX6"/>
<organism evidence="1 2">
    <name type="scientific">Pseudozyma antarctica</name>
    <name type="common">Yeast</name>
    <name type="synonym">Candida antarctica</name>
    <dbReference type="NCBI Taxonomy" id="84753"/>
    <lineage>
        <taxon>Eukaryota</taxon>
        <taxon>Fungi</taxon>
        <taxon>Dikarya</taxon>
        <taxon>Basidiomycota</taxon>
        <taxon>Ustilaginomycotina</taxon>
        <taxon>Ustilaginomycetes</taxon>
        <taxon>Ustilaginales</taxon>
        <taxon>Ustilaginaceae</taxon>
        <taxon>Moesziomyces</taxon>
    </lineage>
</organism>
<evidence type="ECO:0000313" key="1">
    <source>
        <dbReference type="EMBL" id="SPO42982.1"/>
    </source>
</evidence>
<reference evidence="1" key="1">
    <citation type="submission" date="2018-03" db="EMBL/GenBank/DDBJ databases">
        <authorList>
            <person name="Guldener U."/>
        </authorList>
    </citation>
    <scope>NUCLEOTIDE SEQUENCE [LARGE SCALE GENOMIC DNA]</scope>
    <source>
        <strain evidence="1">ATCC34888</strain>
    </source>
</reference>
<proteinExistence type="predicted"/>
<gene>
    <name evidence="1" type="ORF">PSANT_00666</name>
</gene>
<dbReference type="RefSeq" id="XP_014659734.1">
    <property type="nucleotide sequence ID" value="XM_014804248.1"/>
</dbReference>
<accession>A0A5C3FEX6</accession>
<protein>
    <submittedName>
        <fullName evidence="1">Uncharacterized protein</fullName>
    </submittedName>
</protein>
<keyword evidence="2" id="KW-1185">Reference proteome</keyword>
<sequence>MAPIMNCNCTPTSLIVERRIFLTPPVIQCRYESETPLLDAMEGKQHAQTCSLPSFVTAQSSAVQCDIAASNSKAAGGETKDFCLPVFEHPDKKRALLPKNATLAGVQRRA</sequence>
<evidence type="ECO:0000313" key="2">
    <source>
        <dbReference type="Proteomes" id="UP000325008"/>
    </source>
</evidence>